<comment type="caution">
    <text evidence="1">The sequence shown here is derived from an EMBL/GenBank/DDBJ whole genome shotgun (WGS) entry which is preliminary data.</text>
</comment>
<accession>A0ACC2AMI1</accession>
<keyword evidence="2" id="KW-1185">Reference proteome</keyword>
<name>A0ACC2AMI1_DIPCM</name>
<sequence length="240" mass="26080">MKTTQKTTQKTYEQVNQNESQRAPEARTNTSRRRYVVLLAACFFIVAIVSGAVALGRLRSKKHLDQSQIVAIAGVCNVTTFPDICVSSLSSYDGSGNTSNPQDLVGISMIVAFQGVRNSLDLVEDLYPQQNNETVKAALKDCLEILPQALEQVNASIVRFNDATDNSSSSDGIADAQTWMSSALTYQTTCTIDEFENVTGKVKEHIAIDGVEVEKLLRNALALLQAFASAGNDLSNWKAP</sequence>
<evidence type="ECO:0000313" key="2">
    <source>
        <dbReference type="Proteomes" id="UP001162992"/>
    </source>
</evidence>
<reference evidence="2" key="1">
    <citation type="journal article" date="2024" name="Proc. Natl. Acad. Sci. U.S.A.">
        <title>Extraordinary preservation of gene collinearity over three hundred million years revealed in homosporous lycophytes.</title>
        <authorList>
            <person name="Li C."/>
            <person name="Wickell D."/>
            <person name="Kuo L.Y."/>
            <person name="Chen X."/>
            <person name="Nie B."/>
            <person name="Liao X."/>
            <person name="Peng D."/>
            <person name="Ji J."/>
            <person name="Jenkins J."/>
            <person name="Williams M."/>
            <person name="Shu S."/>
            <person name="Plott C."/>
            <person name="Barry K."/>
            <person name="Rajasekar S."/>
            <person name="Grimwood J."/>
            <person name="Han X."/>
            <person name="Sun S."/>
            <person name="Hou Z."/>
            <person name="He W."/>
            <person name="Dai G."/>
            <person name="Sun C."/>
            <person name="Schmutz J."/>
            <person name="Leebens-Mack J.H."/>
            <person name="Li F.W."/>
            <person name="Wang L."/>
        </authorList>
    </citation>
    <scope>NUCLEOTIDE SEQUENCE [LARGE SCALE GENOMIC DNA]</scope>
    <source>
        <strain evidence="2">cv. PW_Plant_1</strain>
    </source>
</reference>
<proteinExistence type="predicted"/>
<evidence type="ECO:0000313" key="1">
    <source>
        <dbReference type="EMBL" id="KAJ7518645.1"/>
    </source>
</evidence>
<protein>
    <submittedName>
        <fullName evidence="1">Uncharacterized protein</fullName>
    </submittedName>
</protein>
<dbReference type="EMBL" id="CM055111">
    <property type="protein sequence ID" value="KAJ7518645.1"/>
    <property type="molecule type" value="Genomic_DNA"/>
</dbReference>
<organism evidence="1 2">
    <name type="scientific">Diphasiastrum complanatum</name>
    <name type="common">Issler's clubmoss</name>
    <name type="synonym">Lycopodium complanatum</name>
    <dbReference type="NCBI Taxonomy" id="34168"/>
    <lineage>
        <taxon>Eukaryota</taxon>
        <taxon>Viridiplantae</taxon>
        <taxon>Streptophyta</taxon>
        <taxon>Embryophyta</taxon>
        <taxon>Tracheophyta</taxon>
        <taxon>Lycopodiopsida</taxon>
        <taxon>Lycopodiales</taxon>
        <taxon>Lycopodiaceae</taxon>
        <taxon>Lycopodioideae</taxon>
        <taxon>Diphasiastrum</taxon>
    </lineage>
</organism>
<gene>
    <name evidence="1" type="ORF">O6H91_20G001900</name>
</gene>
<dbReference type="Proteomes" id="UP001162992">
    <property type="component" value="Chromosome 20"/>
</dbReference>